<evidence type="ECO:0000313" key="2">
    <source>
        <dbReference type="EMBL" id="HIS32258.1"/>
    </source>
</evidence>
<reference evidence="2" key="1">
    <citation type="submission" date="2020-10" db="EMBL/GenBank/DDBJ databases">
        <authorList>
            <person name="Gilroy R."/>
        </authorList>
    </citation>
    <scope>NUCLEOTIDE SEQUENCE</scope>
    <source>
        <strain evidence="2">CHK190-19873</strain>
    </source>
</reference>
<feature type="region of interest" description="Disordered" evidence="1">
    <location>
        <begin position="47"/>
        <end position="69"/>
    </location>
</feature>
<sequence length="69" mass="7417">MIKMIKGVYGLKINGAIKAMTSRSAPFSLPASREAELVAAGVAEYIEEPQTEDKEDPENELQGTNSAGY</sequence>
<organism evidence="2 3">
    <name type="scientific">Candidatus Limivivens intestinipullorum</name>
    <dbReference type="NCBI Taxonomy" id="2840858"/>
    <lineage>
        <taxon>Bacteria</taxon>
        <taxon>Bacillati</taxon>
        <taxon>Bacillota</taxon>
        <taxon>Clostridia</taxon>
        <taxon>Lachnospirales</taxon>
        <taxon>Lachnospiraceae</taxon>
        <taxon>Lachnospiraceae incertae sedis</taxon>
        <taxon>Candidatus Limivivens</taxon>
    </lineage>
</organism>
<reference evidence="2" key="2">
    <citation type="journal article" date="2021" name="PeerJ">
        <title>Extensive microbial diversity within the chicken gut microbiome revealed by metagenomics and culture.</title>
        <authorList>
            <person name="Gilroy R."/>
            <person name="Ravi A."/>
            <person name="Getino M."/>
            <person name="Pursley I."/>
            <person name="Horton D.L."/>
            <person name="Alikhan N.F."/>
            <person name="Baker D."/>
            <person name="Gharbi K."/>
            <person name="Hall N."/>
            <person name="Watson M."/>
            <person name="Adriaenssens E.M."/>
            <person name="Foster-Nyarko E."/>
            <person name="Jarju S."/>
            <person name="Secka A."/>
            <person name="Antonio M."/>
            <person name="Oren A."/>
            <person name="Chaudhuri R.R."/>
            <person name="La Ragione R."/>
            <person name="Hildebrand F."/>
            <person name="Pallen M.J."/>
        </authorList>
    </citation>
    <scope>NUCLEOTIDE SEQUENCE</scope>
    <source>
        <strain evidence="2">CHK190-19873</strain>
    </source>
</reference>
<feature type="compositionally biased region" description="Acidic residues" evidence="1">
    <location>
        <begin position="47"/>
        <end position="59"/>
    </location>
</feature>
<evidence type="ECO:0000313" key="3">
    <source>
        <dbReference type="Proteomes" id="UP000823935"/>
    </source>
</evidence>
<proteinExistence type="predicted"/>
<accession>A0A9D1EUN1</accession>
<name>A0A9D1EUN1_9FIRM</name>
<dbReference type="Proteomes" id="UP000823935">
    <property type="component" value="Unassembled WGS sequence"/>
</dbReference>
<protein>
    <submittedName>
        <fullName evidence="2">Uncharacterized protein</fullName>
    </submittedName>
</protein>
<comment type="caution">
    <text evidence="2">The sequence shown here is derived from an EMBL/GenBank/DDBJ whole genome shotgun (WGS) entry which is preliminary data.</text>
</comment>
<gene>
    <name evidence="2" type="ORF">IAB44_12055</name>
</gene>
<dbReference type="AlphaFoldDB" id="A0A9D1EUN1"/>
<evidence type="ECO:0000256" key="1">
    <source>
        <dbReference type="SAM" id="MobiDB-lite"/>
    </source>
</evidence>
<dbReference type="EMBL" id="DVIQ01000073">
    <property type="protein sequence ID" value="HIS32258.1"/>
    <property type="molecule type" value="Genomic_DNA"/>
</dbReference>